<organism evidence="3 4">
    <name type="scientific">Pseudomonas azotoformans</name>
    <dbReference type="NCBI Taxonomy" id="47878"/>
    <lineage>
        <taxon>Bacteria</taxon>
        <taxon>Pseudomonadati</taxon>
        <taxon>Pseudomonadota</taxon>
        <taxon>Gammaproteobacteria</taxon>
        <taxon>Pseudomonadales</taxon>
        <taxon>Pseudomonadaceae</taxon>
        <taxon>Pseudomonas</taxon>
    </lineage>
</organism>
<evidence type="ECO:0000256" key="1">
    <source>
        <dbReference type="SAM" id="MobiDB-lite"/>
    </source>
</evidence>
<protein>
    <submittedName>
        <fullName evidence="3">Uncharacterized protein</fullName>
    </submittedName>
</protein>
<sequence length="248" mass="27906">MEIFSQFDTYSLKARVFPALISGLPTLVLLFMLVPWDHLALSQVIAAGMGLVLVFAFADMARHKGKKLQERLGTGETPNQWHRGNPDVPEGSKDRYRNFIANQLMLPAPTPEDETNFPQRSTDFYRSANAWLREETRDHTTYPLLFSENITYGFRRNLTGLKPTALVCNLVVLLLCVGILHLEPIYFVSLPNMGEKIYLTVAAVILHSAYLMIAVNKSAVIEASRAYGRQLILSCEALIRAHKPNTTK</sequence>
<dbReference type="Proteomes" id="UP000070516">
    <property type="component" value="Chromosome"/>
</dbReference>
<evidence type="ECO:0000313" key="4">
    <source>
        <dbReference type="Proteomes" id="UP000070516"/>
    </source>
</evidence>
<reference evidence="3 4" key="1">
    <citation type="submission" date="2016-02" db="EMBL/GenBank/DDBJ databases">
        <title>Complete genome sequence of Pseudomonas azotoformans S4.</title>
        <authorList>
            <person name="Fang Y."/>
            <person name="Wu L."/>
            <person name="Feng G."/>
        </authorList>
    </citation>
    <scope>NUCLEOTIDE SEQUENCE [LARGE SCALE GENOMIC DNA]</scope>
    <source>
        <strain evidence="3 4">S4</strain>
    </source>
</reference>
<feature type="region of interest" description="Disordered" evidence="1">
    <location>
        <begin position="69"/>
        <end position="91"/>
    </location>
</feature>
<feature type="transmembrane region" description="Helical" evidence="2">
    <location>
        <begin position="40"/>
        <end position="61"/>
    </location>
</feature>
<dbReference type="KEGG" id="pazo:AYR47_20685"/>
<proteinExistence type="predicted"/>
<feature type="transmembrane region" description="Helical" evidence="2">
    <location>
        <begin position="197"/>
        <end position="215"/>
    </location>
</feature>
<feature type="transmembrane region" description="Helical" evidence="2">
    <location>
        <begin position="164"/>
        <end position="182"/>
    </location>
</feature>
<keyword evidence="2" id="KW-1133">Transmembrane helix</keyword>
<keyword evidence="2" id="KW-0812">Transmembrane</keyword>
<evidence type="ECO:0000256" key="2">
    <source>
        <dbReference type="SAM" id="Phobius"/>
    </source>
</evidence>
<feature type="transmembrane region" description="Helical" evidence="2">
    <location>
        <begin position="12"/>
        <end position="34"/>
    </location>
</feature>
<keyword evidence="2" id="KW-0472">Membrane</keyword>
<accession>A0A127I1B8</accession>
<dbReference type="EMBL" id="CP014546">
    <property type="protein sequence ID" value="AMN80576.1"/>
    <property type="molecule type" value="Genomic_DNA"/>
</dbReference>
<name>A0A127I1B8_PSEAZ</name>
<gene>
    <name evidence="3" type="ORF">AYR47_20685</name>
</gene>
<evidence type="ECO:0000313" key="3">
    <source>
        <dbReference type="EMBL" id="AMN80576.1"/>
    </source>
</evidence>
<dbReference type="RefSeq" id="WP_061436612.1">
    <property type="nucleotide sequence ID" value="NZ_CP014546.1"/>
</dbReference>
<dbReference type="AlphaFoldDB" id="A0A127I1B8"/>